<dbReference type="InterPro" id="IPR029063">
    <property type="entry name" value="SAM-dependent_MTases_sf"/>
</dbReference>
<dbReference type="Gene3D" id="3.40.50.150">
    <property type="entry name" value="Vaccinia Virus protein VP39"/>
    <property type="match status" value="1"/>
</dbReference>
<evidence type="ECO:0000313" key="2">
    <source>
        <dbReference type="EMBL" id="PWR72839.1"/>
    </source>
</evidence>
<accession>A0A2V2MZE1</accession>
<keyword evidence="1" id="KW-0472">Membrane</keyword>
<proteinExistence type="predicted"/>
<name>A0A2V2MZE1_9EURY</name>
<organism evidence="2 3">
    <name type="scientific">Methanospirillum lacunae</name>
    <dbReference type="NCBI Taxonomy" id="668570"/>
    <lineage>
        <taxon>Archaea</taxon>
        <taxon>Methanobacteriati</taxon>
        <taxon>Methanobacteriota</taxon>
        <taxon>Stenosarchaea group</taxon>
        <taxon>Methanomicrobia</taxon>
        <taxon>Methanomicrobiales</taxon>
        <taxon>Methanospirillaceae</taxon>
        <taxon>Methanospirillum</taxon>
    </lineage>
</organism>
<evidence type="ECO:0008006" key="4">
    <source>
        <dbReference type="Google" id="ProtNLM"/>
    </source>
</evidence>
<keyword evidence="3" id="KW-1185">Reference proteome</keyword>
<dbReference type="RefSeq" id="WP_109968351.1">
    <property type="nucleotide sequence ID" value="NZ_CP176093.1"/>
</dbReference>
<dbReference type="AlphaFoldDB" id="A0A2V2MZE1"/>
<feature type="transmembrane region" description="Helical" evidence="1">
    <location>
        <begin position="200"/>
        <end position="225"/>
    </location>
</feature>
<dbReference type="EMBL" id="QGMY01000006">
    <property type="protein sequence ID" value="PWR72839.1"/>
    <property type="molecule type" value="Genomic_DNA"/>
</dbReference>
<reference evidence="2 3" key="1">
    <citation type="submission" date="2018-05" db="EMBL/GenBank/DDBJ databases">
        <title>Draft genome of Methanospirillum lacunae Ki8-1.</title>
        <authorList>
            <person name="Dueholm M.S."/>
            <person name="Nielsen P.H."/>
            <person name="Bakmann L.F."/>
            <person name="Otzen D.E."/>
        </authorList>
    </citation>
    <scope>NUCLEOTIDE SEQUENCE [LARGE SCALE GENOMIC DNA]</scope>
    <source>
        <strain evidence="2 3">Ki8-1</strain>
    </source>
</reference>
<comment type="caution">
    <text evidence="2">The sequence shown here is derived from an EMBL/GenBank/DDBJ whole genome shotgun (WGS) entry which is preliminary data.</text>
</comment>
<evidence type="ECO:0000313" key="3">
    <source>
        <dbReference type="Proteomes" id="UP000245657"/>
    </source>
</evidence>
<dbReference type="SUPFAM" id="SSF53335">
    <property type="entry name" value="S-adenosyl-L-methionine-dependent methyltransferases"/>
    <property type="match status" value="1"/>
</dbReference>
<dbReference type="Proteomes" id="UP000245657">
    <property type="component" value="Unassembled WGS sequence"/>
</dbReference>
<dbReference type="GeneID" id="97548452"/>
<gene>
    <name evidence="2" type="ORF">DK846_07785</name>
</gene>
<keyword evidence="1" id="KW-1133">Transmembrane helix</keyword>
<keyword evidence="1" id="KW-0812">Transmembrane</keyword>
<evidence type="ECO:0000256" key="1">
    <source>
        <dbReference type="SAM" id="Phobius"/>
    </source>
</evidence>
<protein>
    <recommendedName>
        <fullName evidence="4">Methyltransferase type 11 domain-containing protein</fullName>
    </recommendedName>
</protein>
<dbReference type="OrthoDB" id="1018at2157"/>
<dbReference type="Pfam" id="PF13489">
    <property type="entry name" value="Methyltransf_23"/>
    <property type="match status" value="1"/>
</dbReference>
<sequence>MIKNFKQFISKKSHHPGLIGFFTNPFYYSRKGILDEIKRNVPDKSDIVLDLGCGKKPYFDLFKTSTYIGLDTPLSGHSHMDEPIDVFFDGKSIPIKNNTIDTVLMIEVLEHVKDTNRLLSDVNRIITYEGRLILTVPFIWEEHEIPYDFYRFTSFGIANKLSNNGFTIQYMTKIIPDFRVLTLLMNCFLRTVFIQKINNIIIRTTFSIFIYSLINILGLVGYYILPKNGCMFFGTFIIAKKSGNQ</sequence>